<feature type="chain" id="PRO_5045553607" evidence="2">
    <location>
        <begin position="19"/>
        <end position="108"/>
    </location>
</feature>
<keyword evidence="2" id="KW-0732">Signal</keyword>
<gene>
    <name evidence="3" type="primary">Necator_chrIV.g15891</name>
    <name evidence="3" type="ORF">RB195_002596</name>
</gene>
<sequence length="108" mass="12164">MNSRASLILLAVMFATSAITITLMNDLCRTQLKLFLYLDLFFVFLQASSGAVEHLKCVNNTYGMFGRLRDFSATNSSLIELSRSTKCIQLLKGTEQQHRSKFEAKSFA</sequence>
<reference evidence="3 4" key="1">
    <citation type="submission" date="2023-08" db="EMBL/GenBank/DDBJ databases">
        <title>A Necator americanus chromosomal reference genome.</title>
        <authorList>
            <person name="Ilik V."/>
            <person name="Petrzelkova K.J."/>
            <person name="Pardy F."/>
            <person name="Fuh T."/>
            <person name="Niatou-Singa F.S."/>
            <person name="Gouil Q."/>
            <person name="Baker L."/>
            <person name="Ritchie M.E."/>
            <person name="Jex A.R."/>
            <person name="Gazzola D."/>
            <person name="Li H."/>
            <person name="Toshio Fujiwara R."/>
            <person name="Zhan B."/>
            <person name="Aroian R.V."/>
            <person name="Pafco B."/>
            <person name="Schwarz E.M."/>
        </authorList>
    </citation>
    <scope>NUCLEOTIDE SEQUENCE [LARGE SCALE GENOMIC DNA]</scope>
    <source>
        <strain evidence="3 4">Aroian</strain>
        <tissue evidence="3">Whole animal</tissue>
    </source>
</reference>
<feature type="signal peptide" evidence="2">
    <location>
        <begin position="1"/>
        <end position="18"/>
    </location>
</feature>
<dbReference type="Proteomes" id="UP001303046">
    <property type="component" value="Unassembled WGS sequence"/>
</dbReference>
<proteinExistence type="predicted"/>
<organism evidence="3 4">
    <name type="scientific">Necator americanus</name>
    <name type="common">Human hookworm</name>
    <dbReference type="NCBI Taxonomy" id="51031"/>
    <lineage>
        <taxon>Eukaryota</taxon>
        <taxon>Metazoa</taxon>
        <taxon>Ecdysozoa</taxon>
        <taxon>Nematoda</taxon>
        <taxon>Chromadorea</taxon>
        <taxon>Rhabditida</taxon>
        <taxon>Rhabditina</taxon>
        <taxon>Rhabditomorpha</taxon>
        <taxon>Strongyloidea</taxon>
        <taxon>Ancylostomatidae</taxon>
        <taxon>Bunostominae</taxon>
        <taxon>Necator</taxon>
    </lineage>
</organism>
<keyword evidence="4" id="KW-1185">Reference proteome</keyword>
<evidence type="ECO:0000256" key="1">
    <source>
        <dbReference type="SAM" id="Phobius"/>
    </source>
</evidence>
<evidence type="ECO:0000313" key="4">
    <source>
        <dbReference type="Proteomes" id="UP001303046"/>
    </source>
</evidence>
<accession>A0ABR1DML9</accession>
<keyword evidence="1" id="KW-1133">Transmembrane helix</keyword>
<protein>
    <submittedName>
        <fullName evidence="3">Uncharacterized protein</fullName>
    </submittedName>
</protein>
<evidence type="ECO:0000313" key="3">
    <source>
        <dbReference type="EMBL" id="KAK6750716.1"/>
    </source>
</evidence>
<name>A0ABR1DML9_NECAM</name>
<comment type="caution">
    <text evidence="3">The sequence shown here is derived from an EMBL/GenBank/DDBJ whole genome shotgun (WGS) entry which is preliminary data.</text>
</comment>
<dbReference type="EMBL" id="JAVFWL010000004">
    <property type="protein sequence ID" value="KAK6750716.1"/>
    <property type="molecule type" value="Genomic_DNA"/>
</dbReference>
<keyword evidence="1" id="KW-0812">Transmembrane</keyword>
<keyword evidence="1" id="KW-0472">Membrane</keyword>
<feature type="transmembrane region" description="Helical" evidence="1">
    <location>
        <begin position="34"/>
        <end position="52"/>
    </location>
</feature>
<evidence type="ECO:0000256" key="2">
    <source>
        <dbReference type="SAM" id="SignalP"/>
    </source>
</evidence>